<dbReference type="Pfam" id="PF00126">
    <property type="entry name" value="HTH_1"/>
    <property type="match status" value="1"/>
</dbReference>
<dbReference type="PANTHER" id="PTHR30537">
    <property type="entry name" value="HTH-TYPE TRANSCRIPTIONAL REGULATOR"/>
    <property type="match status" value="1"/>
</dbReference>
<evidence type="ECO:0000256" key="3">
    <source>
        <dbReference type="ARBA" id="ARBA00023125"/>
    </source>
</evidence>
<gene>
    <name evidence="6" type="ORF">ACFQ4E_12020</name>
</gene>
<evidence type="ECO:0000313" key="6">
    <source>
        <dbReference type="EMBL" id="MFD1343149.1"/>
    </source>
</evidence>
<keyword evidence="2" id="KW-0805">Transcription regulation</keyword>
<dbReference type="SUPFAM" id="SSF46785">
    <property type="entry name" value="Winged helix' DNA-binding domain"/>
    <property type="match status" value="1"/>
</dbReference>
<keyword evidence="3" id="KW-0238">DNA-binding</keyword>
<name>A0ABW3ZJC5_9RHOB</name>
<evidence type="ECO:0000256" key="4">
    <source>
        <dbReference type="ARBA" id="ARBA00023163"/>
    </source>
</evidence>
<evidence type="ECO:0000259" key="5">
    <source>
        <dbReference type="PROSITE" id="PS50931"/>
    </source>
</evidence>
<dbReference type="Gene3D" id="3.40.190.10">
    <property type="entry name" value="Periplasmic binding protein-like II"/>
    <property type="match status" value="2"/>
</dbReference>
<dbReference type="PANTHER" id="PTHR30537:SF74">
    <property type="entry name" value="HTH-TYPE TRANSCRIPTIONAL REGULATOR TRPI"/>
    <property type="match status" value="1"/>
</dbReference>
<sequence length="307" mass="33662">MARLPPLNALRAFEAAARHGGFIGAADELSVTRGAISRHVKLLEDNLGVALFVRQAQGVRLTESGRQLLPVLTEAFGMIARGADRISSDASELRVICPPGTSIRWLLPKLDDFRRTHPDIKLRLTTDFYPDGGFNRVDADIGFSVSNWPNRPRDIEHLALFPVSLTPACSPSYRAEKSLYRVKDLARCELLHEARDHADWTAWMDAFQPNGLDPRKGQDFPNIDIATKAAVMGVGVVIANIVLCHEELASETLVAPFPDLVCDSPLGSVCLIGAGDKWTSPKVEAFKAWAYDIAAADRGLSVQWPAR</sequence>
<dbReference type="InterPro" id="IPR036390">
    <property type="entry name" value="WH_DNA-bd_sf"/>
</dbReference>
<dbReference type="Pfam" id="PF03466">
    <property type="entry name" value="LysR_substrate"/>
    <property type="match status" value="1"/>
</dbReference>
<proteinExistence type="inferred from homology"/>
<keyword evidence="7" id="KW-1185">Reference proteome</keyword>
<reference evidence="7" key="1">
    <citation type="journal article" date="2019" name="Int. J. Syst. Evol. Microbiol.">
        <title>The Global Catalogue of Microorganisms (GCM) 10K type strain sequencing project: providing services to taxonomists for standard genome sequencing and annotation.</title>
        <authorList>
            <consortium name="The Broad Institute Genomics Platform"/>
            <consortium name="The Broad Institute Genome Sequencing Center for Infectious Disease"/>
            <person name="Wu L."/>
            <person name="Ma J."/>
        </authorList>
    </citation>
    <scope>NUCLEOTIDE SEQUENCE [LARGE SCALE GENOMIC DNA]</scope>
    <source>
        <strain evidence="7">CCUG 62953</strain>
    </source>
</reference>
<evidence type="ECO:0000256" key="2">
    <source>
        <dbReference type="ARBA" id="ARBA00023015"/>
    </source>
</evidence>
<keyword evidence="4" id="KW-0804">Transcription</keyword>
<dbReference type="PRINTS" id="PR00039">
    <property type="entry name" value="HTHLYSR"/>
</dbReference>
<dbReference type="RefSeq" id="WP_386803835.1">
    <property type="nucleotide sequence ID" value="NZ_JBHTMU010000019.1"/>
</dbReference>
<dbReference type="InterPro" id="IPR036388">
    <property type="entry name" value="WH-like_DNA-bd_sf"/>
</dbReference>
<dbReference type="Gene3D" id="1.10.10.10">
    <property type="entry name" value="Winged helix-like DNA-binding domain superfamily/Winged helix DNA-binding domain"/>
    <property type="match status" value="1"/>
</dbReference>
<dbReference type="InterPro" id="IPR000847">
    <property type="entry name" value="LysR_HTH_N"/>
</dbReference>
<dbReference type="SUPFAM" id="SSF53850">
    <property type="entry name" value="Periplasmic binding protein-like II"/>
    <property type="match status" value="1"/>
</dbReference>
<feature type="domain" description="HTH lysR-type" evidence="5">
    <location>
        <begin position="5"/>
        <end position="62"/>
    </location>
</feature>
<organism evidence="6 7">
    <name type="scientific">Litorisediminicola beolgyonensis</name>
    <dbReference type="NCBI Taxonomy" id="1173614"/>
    <lineage>
        <taxon>Bacteria</taxon>
        <taxon>Pseudomonadati</taxon>
        <taxon>Pseudomonadota</taxon>
        <taxon>Alphaproteobacteria</taxon>
        <taxon>Rhodobacterales</taxon>
        <taxon>Paracoccaceae</taxon>
        <taxon>Litorisediminicola</taxon>
    </lineage>
</organism>
<comment type="caution">
    <text evidence="6">The sequence shown here is derived from an EMBL/GenBank/DDBJ whole genome shotgun (WGS) entry which is preliminary data.</text>
</comment>
<dbReference type="Proteomes" id="UP001597135">
    <property type="component" value="Unassembled WGS sequence"/>
</dbReference>
<evidence type="ECO:0000313" key="7">
    <source>
        <dbReference type="Proteomes" id="UP001597135"/>
    </source>
</evidence>
<dbReference type="InterPro" id="IPR058163">
    <property type="entry name" value="LysR-type_TF_proteobact-type"/>
</dbReference>
<dbReference type="InterPro" id="IPR005119">
    <property type="entry name" value="LysR_subst-bd"/>
</dbReference>
<dbReference type="PROSITE" id="PS50931">
    <property type="entry name" value="HTH_LYSR"/>
    <property type="match status" value="1"/>
</dbReference>
<comment type="similarity">
    <text evidence="1">Belongs to the LysR transcriptional regulatory family.</text>
</comment>
<protein>
    <submittedName>
        <fullName evidence="6">LysR substrate-binding domain-containing protein</fullName>
    </submittedName>
</protein>
<dbReference type="EMBL" id="JBHTMU010000019">
    <property type="protein sequence ID" value="MFD1343149.1"/>
    <property type="molecule type" value="Genomic_DNA"/>
</dbReference>
<accession>A0ABW3ZJC5</accession>
<evidence type="ECO:0000256" key="1">
    <source>
        <dbReference type="ARBA" id="ARBA00009437"/>
    </source>
</evidence>